<protein>
    <submittedName>
        <fullName evidence="3">DDE superfamily endonuclease domain-containing protein</fullName>
    </submittedName>
</protein>
<feature type="compositionally biased region" description="Acidic residues" evidence="1">
    <location>
        <begin position="259"/>
        <end position="269"/>
    </location>
</feature>
<keyword evidence="3" id="KW-0255">Endonuclease</keyword>
<dbReference type="GO" id="GO:0004519">
    <property type="term" value="F:endonuclease activity"/>
    <property type="evidence" value="ECO:0007669"/>
    <property type="project" value="UniProtKB-KW"/>
</dbReference>
<organism evidence="3 4">
    <name type="scientific">Ditylenchus destructor</name>
    <dbReference type="NCBI Taxonomy" id="166010"/>
    <lineage>
        <taxon>Eukaryota</taxon>
        <taxon>Metazoa</taxon>
        <taxon>Ecdysozoa</taxon>
        <taxon>Nematoda</taxon>
        <taxon>Chromadorea</taxon>
        <taxon>Rhabditida</taxon>
        <taxon>Tylenchina</taxon>
        <taxon>Tylenchomorpha</taxon>
        <taxon>Sphaerularioidea</taxon>
        <taxon>Anguinidae</taxon>
        <taxon>Anguininae</taxon>
        <taxon>Ditylenchus</taxon>
    </lineage>
</organism>
<dbReference type="AlphaFoldDB" id="A0AAD4N0C3"/>
<keyword evidence="3" id="KW-0540">Nuclease</keyword>
<name>A0AAD4N0C3_9BILA</name>
<comment type="caution">
    <text evidence="3">The sequence shown here is derived from an EMBL/GenBank/DDBJ whole genome shotgun (WGS) entry which is preliminary data.</text>
</comment>
<proteinExistence type="predicted"/>
<sequence length="281" mass="31706">MRSYGTIFAADETAVFLDPTYGKCIDQKGAKEVIVVSTGHEKSRITVMLTATSDGRKCLPYVLLPRKMPDKKIVEKFEGKLNLAWSGRAWFNDEWTAQYLEATIGPKMFSNRLLVWDSFRCHISAQTKATLKQLGLHTAVVPGGCTGFVQAPDVSWNMPFKQHIQREYNNWMLAADREWTVKGNPRAPGMEVYLGWISNAWDSLTREAIQKSFKTCGITNNPDGSEDHLIHCLRPDGSIPLGQELLRKARLEKDVEVIVPEEPDEDEDVNNGYKSDEDIAQ</sequence>
<evidence type="ECO:0000259" key="2">
    <source>
        <dbReference type="Pfam" id="PF03184"/>
    </source>
</evidence>
<dbReference type="Pfam" id="PF03184">
    <property type="entry name" value="DDE_1"/>
    <property type="match status" value="1"/>
</dbReference>
<evidence type="ECO:0000256" key="1">
    <source>
        <dbReference type="SAM" id="MobiDB-lite"/>
    </source>
</evidence>
<feature type="domain" description="DDE-1" evidence="2">
    <location>
        <begin position="42"/>
        <end position="213"/>
    </location>
</feature>
<dbReference type="Proteomes" id="UP001201812">
    <property type="component" value="Unassembled WGS sequence"/>
</dbReference>
<dbReference type="EMBL" id="JAKKPZ010000022">
    <property type="protein sequence ID" value="KAI1711287.1"/>
    <property type="molecule type" value="Genomic_DNA"/>
</dbReference>
<dbReference type="GO" id="GO:0003676">
    <property type="term" value="F:nucleic acid binding"/>
    <property type="evidence" value="ECO:0007669"/>
    <property type="project" value="InterPro"/>
</dbReference>
<dbReference type="InterPro" id="IPR004875">
    <property type="entry name" value="DDE_SF_endonuclease_dom"/>
</dbReference>
<evidence type="ECO:0000313" key="3">
    <source>
        <dbReference type="EMBL" id="KAI1711287.1"/>
    </source>
</evidence>
<feature type="region of interest" description="Disordered" evidence="1">
    <location>
        <begin position="258"/>
        <end position="281"/>
    </location>
</feature>
<reference evidence="3" key="1">
    <citation type="submission" date="2022-01" db="EMBL/GenBank/DDBJ databases">
        <title>Genome Sequence Resource for Two Populations of Ditylenchus destructor, the Migratory Endoparasitic Phytonematode.</title>
        <authorList>
            <person name="Zhang H."/>
            <person name="Lin R."/>
            <person name="Xie B."/>
        </authorList>
    </citation>
    <scope>NUCLEOTIDE SEQUENCE</scope>
    <source>
        <strain evidence="3">BazhouSP</strain>
    </source>
</reference>
<accession>A0AAD4N0C3</accession>
<keyword evidence="4" id="KW-1185">Reference proteome</keyword>
<keyword evidence="3" id="KW-0378">Hydrolase</keyword>
<gene>
    <name evidence="3" type="ORF">DdX_10161</name>
</gene>
<evidence type="ECO:0000313" key="4">
    <source>
        <dbReference type="Proteomes" id="UP001201812"/>
    </source>
</evidence>